<dbReference type="Gene3D" id="3.40.50.1360">
    <property type="match status" value="1"/>
</dbReference>
<dbReference type="Gene3D" id="1.10.10.10">
    <property type="entry name" value="Winged helix-like DNA-binding domain superfamily/Winged helix DNA-binding domain"/>
    <property type="match status" value="1"/>
</dbReference>
<dbReference type="PROSITE" id="PS51000">
    <property type="entry name" value="HTH_DEOR_2"/>
    <property type="match status" value="1"/>
</dbReference>
<name>A0A212QXE5_9CHLR</name>
<dbReference type="Proteomes" id="UP000197025">
    <property type="component" value="Unassembled WGS sequence"/>
</dbReference>
<dbReference type="InterPro" id="IPR036390">
    <property type="entry name" value="WH_DNA-bd_sf"/>
</dbReference>
<dbReference type="SMART" id="SM01134">
    <property type="entry name" value="DeoRC"/>
    <property type="match status" value="1"/>
</dbReference>
<sequence>MRYPYERRQAILRILEAEGRVSVADLSRRFALSEVTIRKDLAWLEAQGLLIRTHGGALPADRNPVELAFEVRERLNREEKIRIGQAAASLVQDGDSIALDASTTAMYLARFLRDRRELTVLTNGIRVAMEFAGRPGITVLMPGGMLRWEAFSLVGTWGEDLLRRMHIHKAFVGAKGLTLEEGLTDVNPEEVRLKQAIVETAKEVIAILDHTKWGRVAFATFCPLERIRLVITDVQAPPELVEAVRRRGVEVWQV</sequence>
<keyword evidence="3" id="KW-0804">Transcription</keyword>
<keyword evidence="2" id="KW-0238">DNA-binding</keyword>
<dbReference type="InterPro" id="IPR014036">
    <property type="entry name" value="DeoR-like_C"/>
</dbReference>
<dbReference type="InterPro" id="IPR001034">
    <property type="entry name" value="DeoR_HTH"/>
</dbReference>
<dbReference type="PANTHER" id="PTHR30363:SF44">
    <property type="entry name" value="AGA OPERON TRANSCRIPTIONAL REPRESSOR-RELATED"/>
    <property type="match status" value="1"/>
</dbReference>
<evidence type="ECO:0000256" key="2">
    <source>
        <dbReference type="ARBA" id="ARBA00023125"/>
    </source>
</evidence>
<dbReference type="InterPro" id="IPR037171">
    <property type="entry name" value="NagB/RpiA_transferase-like"/>
</dbReference>
<dbReference type="FunCoup" id="A0A212QXE5">
    <property type="interactions" value="43"/>
</dbReference>
<dbReference type="Pfam" id="PF00455">
    <property type="entry name" value="DeoRC"/>
    <property type="match status" value="1"/>
</dbReference>
<dbReference type="OrthoDB" id="9797223at2"/>
<accession>A0A212QXE5</accession>
<evidence type="ECO:0000313" key="5">
    <source>
        <dbReference type="EMBL" id="SNB64379.1"/>
    </source>
</evidence>
<proteinExistence type="predicted"/>
<dbReference type="InParanoid" id="A0A212QXE5"/>
<feature type="domain" description="HTH deoR-type" evidence="4">
    <location>
        <begin position="4"/>
        <end position="59"/>
    </location>
</feature>
<keyword evidence="1" id="KW-0805">Transcription regulation</keyword>
<evidence type="ECO:0000313" key="6">
    <source>
        <dbReference type="Proteomes" id="UP000197025"/>
    </source>
</evidence>
<dbReference type="SMART" id="SM00420">
    <property type="entry name" value="HTH_DEOR"/>
    <property type="match status" value="1"/>
</dbReference>
<dbReference type="RefSeq" id="WP_088571069.1">
    <property type="nucleotide sequence ID" value="NZ_FYEK01000027.1"/>
</dbReference>
<keyword evidence="6" id="KW-1185">Reference proteome</keyword>
<dbReference type="GO" id="GO:0003700">
    <property type="term" value="F:DNA-binding transcription factor activity"/>
    <property type="evidence" value="ECO:0007669"/>
    <property type="project" value="InterPro"/>
</dbReference>
<dbReference type="GO" id="GO:0003677">
    <property type="term" value="F:DNA binding"/>
    <property type="evidence" value="ECO:0007669"/>
    <property type="project" value="UniProtKB-KW"/>
</dbReference>
<dbReference type="InterPro" id="IPR018356">
    <property type="entry name" value="Tscrpt_reg_HTH_DeoR_CS"/>
</dbReference>
<evidence type="ECO:0000256" key="3">
    <source>
        <dbReference type="ARBA" id="ARBA00023163"/>
    </source>
</evidence>
<reference evidence="6" key="1">
    <citation type="submission" date="2017-06" db="EMBL/GenBank/DDBJ databases">
        <authorList>
            <person name="Varghese N."/>
            <person name="Submissions S."/>
        </authorList>
    </citation>
    <scope>NUCLEOTIDE SEQUENCE [LARGE SCALE GENOMIC DNA]</scope>
    <source>
        <strain evidence="6">JAD2</strain>
    </source>
</reference>
<dbReference type="AlphaFoldDB" id="A0A212QXE5"/>
<dbReference type="EMBL" id="FYEK01000027">
    <property type="protein sequence ID" value="SNB64379.1"/>
    <property type="molecule type" value="Genomic_DNA"/>
</dbReference>
<dbReference type="InterPro" id="IPR050313">
    <property type="entry name" value="Carb_Metab_HTH_regulators"/>
</dbReference>
<dbReference type="SUPFAM" id="SSF100950">
    <property type="entry name" value="NagB/RpiA/CoA transferase-like"/>
    <property type="match status" value="1"/>
</dbReference>
<dbReference type="PANTHER" id="PTHR30363">
    <property type="entry name" value="HTH-TYPE TRANSCRIPTIONAL REGULATOR SRLR-RELATED"/>
    <property type="match status" value="1"/>
</dbReference>
<gene>
    <name evidence="5" type="ORF">SAMN02746019_00008170</name>
</gene>
<dbReference type="PRINTS" id="PR00037">
    <property type="entry name" value="HTHLACR"/>
</dbReference>
<evidence type="ECO:0000259" key="4">
    <source>
        <dbReference type="PROSITE" id="PS51000"/>
    </source>
</evidence>
<protein>
    <submittedName>
        <fullName evidence="5">Transcriptional regulator, DeoR family</fullName>
    </submittedName>
</protein>
<dbReference type="SUPFAM" id="SSF46785">
    <property type="entry name" value="Winged helix' DNA-binding domain"/>
    <property type="match status" value="1"/>
</dbReference>
<dbReference type="Pfam" id="PF08220">
    <property type="entry name" value="HTH_DeoR"/>
    <property type="match status" value="1"/>
</dbReference>
<dbReference type="InterPro" id="IPR036388">
    <property type="entry name" value="WH-like_DNA-bd_sf"/>
</dbReference>
<evidence type="ECO:0000256" key="1">
    <source>
        <dbReference type="ARBA" id="ARBA00023015"/>
    </source>
</evidence>
<dbReference type="PROSITE" id="PS00894">
    <property type="entry name" value="HTH_DEOR_1"/>
    <property type="match status" value="1"/>
</dbReference>
<organism evidence="5 6">
    <name type="scientific">Thermoflexus hugenholtzii JAD2</name>
    <dbReference type="NCBI Taxonomy" id="877466"/>
    <lineage>
        <taxon>Bacteria</taxon>
        <taxon>Bacillati</taxon>
        <taxon>Chloroflexota</taxon>
        <taxon>Thermoflexia</taxon>
        <taxon>Thermoflexales</taxon>
        <taxon>Thermoflexaceae</taxon>
        <taxon>Thermoflexus</taxon>
    </lineage>
</organism>